<gene>
    <name evidence="1" type="ORF">SAMN05444370_103242</name>
</gene>
<dbReference type="RefSeq" id="WP_093250676.1">
    <property type="nucleotide sequence ID" value="NZ_FNQM01000003.1"/>
</dbReference>
<reference evidence="1 2" key="1">
    <citation type="submission" date="2016-10" db="EMBL/GenBank/DDBJ databases">
        <authorList>
            <person name="de Groot N.N."/>
        </authorList>
    </citation>
    <scope>NUCLEOTIDE SEQUENCE [LARGE SCALE GENOMIC DNA]</scope>
    <source>
        <strain evidence="1 2">DSM 15345</strain>
    </source>
</reference>
<evidence type="ECO:0000313" key="1">
    <source>
        <dbReference type="EMBL" id="SEA14793.1"/>
    </source>
</evidence>
<sequence>MSEAGATPPRAAFKPRACARCGAPITPNEAVSGGHCSAPACAAASRRAAVDGVAARREAERLEARAAALRAAEPAIAAARAALGGAPGDALTMDAPFTERRLAPADRAQQAAFLAHLEGVVAAGFALPAVDAEATQDAEAAAAAPQAAGVAACAACRGWCCQHGAGRMAFLSAKDIARQRARRPEADAAAMLALYRDALPDRSLHGSCVYHGAQGCVLPRSLRAETCNAFRCFELREIDQALARSRRRRLVVVARNGGRPRAFGAVDLDRADREGLSAVTVAPIGGGPGGGD</sequence>
<protein>
    <submittedName>
        <fullName evidence="1">Uncharacterized protein</fullName>
    </submittedName>
</protein>
<evidence type="ECO:0000313" key="2">
    <source>
        <dbReference type="Proteomes" id="UP000198703"/>
    </source>
</evidence>
<name>A0A1H3YTB1_9RHOB</name>
<dbReference type="STRING" id="89524.SAMN05444370_103242"/>
<dbReference type="Proteomes" id="UP000198703">
    <property type="component" value="Unassembled WGS sequence"/>
</dbReference>
<proteinExistence type="predicted"/>
<dbReference type="AlphaFoldDB" id="A0A1H3YTB1"/>
<keyword evidence="2" id="KW-1185">Reference proteome</keyword>
<dbReference type="EMBL" id="FNQM01000003">
    <property type="protein sequence ID" value="SEA14793.1"/>
    <property type="molecule type" value="Genomic_DNA"/>
</dbReference>
<dbReference type="OrthoDB" id="5421259at2"/>
<accession>A0A1H3YTB1</accession>
<organism evidence="1 2">
    <name type="scientific">Rubrimonas cliftonensis</name>
    <dbReference type="NCBI Taxonomy" id="89524"/>
    <lineage>
        <taxon>Bacteria</taxon>
        <taxon>Pseudomonadati</taxon>
        <taxon>Pseudomonadota</taxon>
        <taxon>Alphaproteobacteria</taxon>
        <taxon>Rhodobacterales</taxon>
        <taxon>Paracoccaceae</taxon>
        <taxon>Rubrimonas</taxon>
    </lineage>
</organism>